<evidence type="ECO:0000313" key="1">
    <source>
        <dbReference type="EMBL" id="SUS05619.1"/>
    </source>
</evidence>
<reference evidence="1" key="1">
    <citation type="submission" date="2018-07" db="EMBL/GenBank/DDBJ databases">
        <authorList>
            <person name="Quirk P.G."/>
            <person name="Krulwich T.A."/>
        </authorList>
    </citation>
    <scope>NUCLEOTIDE SEQUENCE</scope>
</reference>
<name>A0A380TB40_9ZZZZ</name>
<organism evidence="1">
    <name type="scientific">metagenome</name>
    <dbReference type="NCBI Taxonomy" id="256318"/>
    <lineage>
        <taxon>unclassified sequences</taxon>
        <taxon>metagenomes</taxon>
    </lineage>
</organism>
<gene>
    <name evidence="1" type="ORF">DF3PB_20087</name>
</gene>
<sequence length="67" mass="7323">MIWSRALGIVRVVRALEFGLNNEQPLPNAVEMKRVDPAIITAIHECADCSGILNLAYLTQSVGREGT</sequence>
<dbReference type="AlphaFoldDB" id="A0A380TB40"/>
<accession>A0A380TB40</accession>
<dbReference type="EMBL" id="UIDG01000112">
    <property type="protein sequence ID" value="SUS05619.1"/>
    <property type="molecule type" value="Genomic_DNA"/>
</dbReference>
<proteinExistence type="predicted"/>
<protein>
    <submittedName>
        <fullName evidence="1">Uncharacterized protein</fullName>
    </submittedName>
</protein>